<gene>
    <name evidence="2" type="ORF">A1019T_01801</name>
</gene>
<evidence type="ECO:0008006" key="4">
    <source>
        <dbReference type="Google" id="ProtNLM"/>
    </source>
</evidence>
<keyword evidence="1" id="KW-0175">Coiled coil</keyword>
<sequence>MSKIMIYAALSAIGGTIENVWGTEMRVKSIDSSDKDAVEQAKADGWTNKPQDVIDQVEAEKLQAENKVMKGQLGDSKRIKELEEQLSQALTEVAGLEETVTELKHKVEVYESAKDINGNGKVDYEEMTNAELQKLLDQRKVEYNKRDGKDALIKAAKESE</sequence>
<protein>
    <recommendedName>
        <fullName evidence="4">EF-hand domain-containing protein</fullName>
    </recommendedName>
</protein>
<dbReference type="EMBL" id="FUGD01000107">
    <property type="protein sequence ID" value="SJM37816.1"/>
    <property type="molecule type" value="Genomic_DNA"/>
</dbReference>
<accession>A0A1R4EH45</accession>
<dbReference type="RefSeq" id="WP_077449200.1">
    <property type="nucleotide sequence ID" value="NZ_FUGD01000107.1"/>
</dbReference>
<reference evidence="3" key="1">
    <citation type="submission" date="2017-02" db="EMBL/GenBank/DDBJ databases">
        <authorList>
            <person name="Mornico D."/>
        </authorList>
    </citation>
    <scope>NUCLEOTIDE SEQUENCE [LARGE SCALE GENOMIC DNA]</scope>
</reference>
<evidence type="ECO:0000313" key="2">
    <source>
        <dbReference type="EMBL" id="SJM37816.1"/>
    </source>
</evidence>
<proteinExistence type="predicted"/>
<feature type="coiled-coil region" evidence="1">
    <location>
        <begin position="79"/>
        <end position="113"/>
    </location>
</feature>
<organism evidence="2 3">
    <name type="scientific">Psychrobacter pasteurii</name>
    <dbReference type="NCBI Taxonomy" id="1945520"/>
    <lineage>
        <taxon>Bacteria</taxon>
        <taxon>Pseudomonadati</taxon>
        <taxon>Pseudomonadota</taxon>
        <taxon>Gammaproteobacteria</taxon>
        <taxon>Moraxellales</taxon>
        <taxon>Moraxellaceae</taxon>
        <taxon>Psychrobacter</taxon>
    </lineage>
</organism>
<evidence type="ECO:0000256" key="1">
    <source>
        <dbReference type="SAM" id="Coils"/>
    </source>
</evidence>
<dbReference type="STRING" id="1945520.A1019T_01801"/>
<dbReference type="InterPro" id="IPR018247">
    <property type="entry name" value="EF_Hand_1_Ca_BS"/>
</dbReference>
<keyword evidence="3" id="KW-1185">Reference proteome</keyword>
<dbReference type="PROSITE" id="PS00018">
    <property type="entry name" value="EF_HAND_1"/>
    <property type="match status" value="1"/>
</dbReference>
<evidence type="ECO:0000313" key="3">
    <source>
        <dbReference type="Proteomes" id="UP000188169"/>
    </source>
</evidence>
<dbReference type="Proteomes" id="UP000188169">
    <property type="component" value="Unassembled WGS sequence"/>
</dbReference>
<dbReference type="OrthoDB" id="9838007at2"/>
<dbReference type="AlphaFoldDB" id="A0A1R4EH45"/>
<name>A0A1R4EH45_9GAMM</name>